<dbReference type="InParanoid" id="A0A409Y247"/>
<dbReference type="GO" id="GO:0005506">
    <property type="term" value="F:iron ion binding"/>
    <property type="evidence" value="ECO:0007669"/>
    <property type="project" value="InterPro"/>
</dbReference>
<keyword evidence="6 8" id="KW-0408">Iron</keyword>
<dbReference type="PRINTS" id="PR00463">
    <property type="entry name" value="EP450I"/>
</dbReference>
<dbReference type="GO" id="GO:0016705">
    <property type="term" value="F:oxidoreductase activity, acting on paired donors, with incorporation or reduction of molecular oxygen"/>
    <property type="evidence" value="ECO:0007669"/>
    <property type="project" value="InterPro"/>
</dbReference>
<dbReference type="Pfam" id="PF00067">
    <property type="entry name" value="p450"/>
    <property type="match status" value="2"/>
</dbReference>
<protein>
    <recommendedName>
        <fullName evidence="12">Cytochrome P450</fullName>
    </recommendedName>
</protein>
<keyword evidence="3 8" id="KW-0349">Heme</keyword>
<dbReference type="PANTHER" id="PTHR24287:SF1">
    <property type="entry name" value="P450, PUTATIVE (EUROFUNG)-RELATED"/>
    <property type="match status" value="1"/>
</dbReference>
<keyword evidence="9" id="KW-0472">Membrane</keyword>
<comment type="cofactor">
    <cofactor evidence="1 8">
        <name>heme</name>
        <dbReference type="ChEBI" id="CHEBI:30413"/>
    </cofactor>
</comment>
<feature type="transmembrane region" description="Helical" evidence="9">
    <location>
        <begin position="613"/>
        <end position="637"/>
    </location>
</feature>
<evidence type="ECO:0008006" key="12">
    <source>
        <dbReference type="Google" id="ProtNLM"/>
    </source>
</evidence>
<comment type="caution">
    <text evidence="10">The sequence shown here is derived from an EMBL/GenBank/DDBJ whole genome shotgun (WGS) entry which is preliminary data.</text>
</comment>
<feature type="transmembrane region" description="Helical" evidence="9">
    <location>
        <begin position="643"/>
        <end position="664"/>
    </location>
</feature>
<keyword evidence="11" id="KW-1185">Reference proteome</keyword>
<evidence type="ECO:0000313" key="11">
    <source>
        <dbReference type="Proteomes" id="UP000284706"/>
    </source>
</evidence>
<dbReference type="STRING" id="231916.A0A409Y247"/>
<reference evidence="10 11" key="1">
    <citation type="journal article" date="2018" name="Evol. Lett.">
        <title>Horizontal gene cluster transfer increased hallucinogenic mushroom diversity.</title>
        <authorList>
            <person name="Reynolds H.T."/>
            <person name="Vijayakumar V."/>
            <person name="Gluck-Thaler E."/>
            <person name="Korotkin H.B."/>
            <person name="Matheny P.B."/>
            <person name="Slot J.C."/>
        </authorList>
    </citation>
    <scope>NUCLEOTIDE SEQUENCE [LARGE SCALE GENOMIC DNA]</scope>
    <source>
        <strain evidence="10 11">SRW20</strain>
    </source>
</reference>
<evidence type="ECO:0000256" key="6">
    <source>
        <dbReference type="ARBA" id="ARBA00023004"/>
    </source>
</evidence>
<evidence type="ECO:0000256" key="8">
    <source>
        <dbReference type="PIRSR" id="PIRSR602401-1"/>
    </source>
</evidence>
<feature type="transmembrane region" description="Helical" evidence="9">
    <location>
        <begin position="12"/>
        <end position="34"/>
    </location>
</feature>
<name>A0A409Y247_9AGAR</name>
<dbReference type="PROSITE" id="PS00086">
    <property type="entry name" value="CYTOCHROME_P450"/>
    <property type="match status" value="2"/>
</dbReference>
<dbReference type="InterPro" id="IPR047146">
    <property type="entry name" value="Cyt_P450_E_CYP52_fungi"/>
</dbReference>
<accession>A0A409Y247</accession>
<evidence type="ECO:0000256" key="3">
    <source>
        <dbReference type="ARBA" id="ARBA00022617"/>
    </source>
</evidence>
<keyword evidence="9" id="KW-0812">Transmembrane</keyword>
<dbReference type="InterPro" id="IPR036396">
    <property type="entry name" value="Cyt_P450_sf"/>
</dbReference>
<dbReference type="GO" id="GO:0020037">
    <property type="term" value="F:heme binding"/>
    <property type="evidence" value="ECO:0007669"/>
    <property type="project" value="InterPro"/>
</dbReference>
<gene>
    <name evidence="10" type="ORF">CVT26_001271</name>
</gene>
<evidence type="ECO:0000313" key="10">
    <source>
        <dbReference type="EMBL" id="PPQ97048.1"/>
    </source>
</evidence>
<dbReference type="CDD" id="cd11063">
    <property type="entry name" value="CYP52"/>
    <property type="match status" value="2"/>
</dbReference>
<proteinExistence type="inferred from homology"/>
<evidence type="ECO:0000256" key="9">
    <source>
        <dbReference type="SAM" id="Phobius"/>
    </source>
</evidence>
<dbReference type="SUPFAM" id="SSF48264">
    <property type="entry name" value="Cytochrome P450"/>
    <property type="match status" value="2"/>
</dbReference>
<dbReference type="Gene3D" id="1.10.630.10">
    <property type="entry name" value="Cytochrome P450"/>
    <property type="match status" value="2"/>
</dbReference>
<keyword evidence="4 8" id="KW-0479">Metal-binding</keyword>
<keyword evidence="5" id="KW-0560">Oxidoreductase</keyword>
<evidence type="ECO:0000256" key="1">
    <source>
        <dbReference type="ARBA" id="ARBA00001971"/>
    </source>
</evidence>
<dbReference type="Proteomes" id="UP000284706">
    <property type="component" value="Unassembled WGS sequence"/>
</dbReference>
<dbReference type="PANTHER" id="PTHR24287">
    <property type="entry name" value="P450, PUTATIVE (EUROFUNG)-RELATED"/>
    <property type="match status" value="1"/>
</dbReference>
<keyword evidence="9" id="KW-1133">Transmembrane helix</keyword>
<dbReference type="GO" id="GO:0004497">
    <property type="term" value="F:monooxygenase activity"/>
    <property type="evidence" value="ECO:0007669"/>
    <property type="project" value="UniProtKB-KW"/>
</dbReference>
<dbReference type="InterPro" id="IPR002401">
    <property type="entry name" value="Cyt_P450_E_grp-I"/>
</dbReference>
<dbReference type="PRINTS" id="PR00385">
    <property type="entry name" value="P450"/>
</dbReference>
<evidence type="ECO:0000256" key="2">
    <source>
        <dbReference type="ARBA" id="ARBA00010617"/>
    </source>
</evidence>
<dbReference type="AlphaFoldDB" id="A0A409Y247"/>
<comment type="similarity">
    <text evidence="2">Belongs to the cytochrome P450 family.</text>
</comment>
<evidence type="ECO:0000256" key="4">
    <source>
        <dbReference type="ARBA" id="ARBA00022723"/>
    </source>
</evidence>
<dbReference type="EMBL" id="NHYE01001296">
    <property type="protein sequence ID" value="PPQ97048.1"/>
    <property type="molecule type" value="Genomic_DNA"/>
</dbReference>
<keyword evidence="7" id="KW-0503">Monooxygenase</keyword>
<organism evidence="10 11">
    <name type="scientific">Gymnopilus dilepis</name>
    <dbReference type="NCBI Taxonomy" id="231916"/>
    <lineage>
        <taxon>Eukaryota</taxon>
        <taxon>Fungi</taxon>
        <taxon>Dikarya</taxon>
        <taxon>Basidiomycota</taxon>
        <taxon>Agaricomycotina</taxon>
        <taxon>Agaricomycetes</taxon>
        <taxon>Agaricomycetidae</taxon>
        <taxon>Agaricales</taxon>
        <taxon>Agaricineae</taxon>
        <taxon>Hymenogastraceae</taxon>
        <taxon>Gymnopilus</taxon>
    </lineage>
</organism>
<sequence>MSLVTPGIDLLGLVFIAIAAFFWAFLFIGSLVSVQIGYDLATWKIALATLLIALISFTIRVTSIRFRHKRHAASMGAQLVPEPQGRLLGNIDLGLEIIYKLQTGYPGDGIREQLANYGPVVNWRAMWTNMIFTTSPEHIKIILATDFQNYVKGVHFQANLRPLLGTGVFNSDGDMWKFHRSITRPMFTRERIGHFEIFDKYAAEAILKLKERLREGYAVDFQDLMLRFTLDAATSFLFGHNVQSLSADLPYPHNASYTTSRHTPEGNAANAFADAFLKAQEVVSLRERFDWPWWPLTEIFKDKVRQPMKIVNSYIEPIVKEALFKKAGSGASQGKDEGIEDDETLLDQLVKVTTDPVILKDEILNIMIGKDTTASTLTFIVYFLSIYPDVLARLREEIISKVGHTRRPDYDDIRDMKYLRAVINETLRLFPVVPFNVRESVNAATWPSENPDERPYYIPAGTRTTYSVFLMHRRKDLWGPDAEEFDPDRFLDDRLKKYLAKNPFIFLPFNAGPRICLGQQFAYNEMSFMIIRLLQSFMSMKLDLGAAPPEAIPPKDWAQAEGRKGSEKLYPKLHLTMYTRAPADISTNRNHASVVDIPYPSTSMTFITPGLDFLAKSLGALGGFVWILLSLNTLVVARFGYQIPTWVVLAGTALSIPLFSTIYIMSVKIKNWRNAAAMGARIVPEAQGKLLGNIDILTMMMEKQKTGYPGDGLDELLEKRGPVANLRVLWTDLIFTASPEHIKTILATDFQNYVKGERFHYNMEAVLGTGVFNSDGEMWKFHRSITRPMFTRERISHFELFDRKAQQVISKLKERLREGYAVDFQVGIVRSAINLTFTIGFKDLMSRFTLDSATEFLFGHNVQSLSAGLPYPHNAPYVTETRTPEGDAANAFARAFAEAQEVISRRERYGWVWPLMEMWKDQCYEPMQVVNSYIEPIVKEALAKKQKGMITQEKTGEGADDETLLDHLVRVTSDPVVLKDEILNIMIAGRDTTASTLAFIVYFLSIYPAVLARLREEILSKVGPTRRPNYDDIREMKYLRAVINETLRLYPIVPFNVRESINASTWASDNPNDKPYYIPAGTKTAYSVFMMHRRKDLWGPDAEEFDPDRFLDDRLKKYLSKNPFIFLPFNAGPRICLGQQFAYNEMSFMLVRLLQNFSSMELDLAAAPPEATPPKDWAQASGRKALEKIFPRIHLTMYTNGGLWVRMTENDESI</sequence>
<feature type="transmembrane region" description="Helical" evidence="9">
    <location>
        <begin position="40"/>
        <end position="61"/>
    </location>
</feature>
<dbReference type="InterPro" id="IPR017972">
    <property type="entry name" value="Cyt_P450_CS"/>
</dbReference>
<dbReference type="OrthoDB" id="1470350at2759"/>
<dbReference type="InterPro" id="IPR001128">
    <property type="entry name" value="Cyt_P450"/>
</dbReference>
<evidence type="ECO:0000256" key="5">
    <source>
        <dbReference type="ARBA" id="ARBA00023002"/>
    </source>
</evidence>
<evidence type="ECO:0000256" key="7">
    <source>
        <dbReference type="ARBA" id="ARBA00023033"/>
    </source>
</evidence>
<feature type="binding site" description="axial binding residue" evidence="8">
    <location>
        <position position="516"/>
    </location>
    <ligand>
        <name>heme</name>
        <dbReference type="ChEBI" id="CHEBI:30413"/>
    </ligand>
    <ligandPart>
        <name>Fe</name>
        <dbReference type="ChEBI" id="CHEBI:18248"/>
    </ligandPart>
</feature>